<dbReference type="KEGG" id="lrug:AB8B22_03395"/>
<gene>
    <name evidence="8" type="ORF">AB8B22_03395</name>
</gene>
<dbReference type="GO" id="GO:0010043">
    <property type="term" value="P:response to zinc ion"/>
    <property type="evidence" value="ECO:0007669"/>
    <property type="project" value="TreeGrafter"/>
</dbReference>
<dbReference type="AlphaFoldDB" id="A0AB39VIU4"/>
<comment type="subcellular location">
    <subcellularLocation>
        <location evidence="6">Cell membrane</location>
        <topology evidence="6">Multi-pass membrane protein</topology>
    </subcellularLocation>
    <subcellularLocation>
        <location evidence="1">Membrane</location>
        <topology evidence="1">Multi-pass membrane protein</topology>
    </subcellularLocation>
</comment>
<feature type="transmembrane region" description="Helical" evidence="7">
    <location>
        <begin position="174"/>
        <end position="195"/>
    </location>
</feature>
<evidence type="ECO:0000256" key="4">
    <source>
        <dbReference type="ARBA" id="ARBA00022989"/>
    </source>
</evidence>
<dbReference type="GO" id="GO:0043190">
    <property type="term" value="C:ATP-binding cassette (ABC) transporter complex"/>
    <property type="evidence" value="ECO:0007669"/>
    <property type="project" value="InterPro"/>
</dbReference>
<dbReference type="SUPFAM" id="SSF81345">
    <property type="entry name" value="ABC transporter involved in vitamin B12 uptake, BtuC"/>
    <property type="match status" value="1"/>
</dbReference>
<reference evidence="8" key="1">
    <citation type="submission" date="2024-07" db="EMBL/GenBank/DDBJ databases">
        <authorList>
            <person name="Li X.-J."/>
            <person name="Wang X."/>
        </authorList>
    </citation>
    <scope>NUCLEOTIDE SEQUENCE</scope>
    <source>
        <strain evidence="8">HSP-334</strain>
    </source>
</reference>
<organism evidence="8">
    <name type="scientific">Leptotrichia rugosa</name>
    <dbReference type="NCBI Taxonomy" id="3239302"/>
    <lineage>
        <taxon>Bacteria</taxon>
        <taxon>Fusobacteriati</taxon>
        <taxon>Fusobacteriota</taxon>
        <taxon>Fusobacteriia</taxon>
        <taxon>Fusobacteriales</taxon>
        <taxon>Leptotrichiaceae</taxon>
        <taxon>Leptotrichia</taxon>
    </lineage>
</organism>
<evidence type="ECO:0000256" key="1">
    <source>
        <dbReference type="ARBA" id="ARBA00004141"/>
    </source>
</evidence>
<keyword evidence="5 7" id="KW-0472">Membrane</keyword>
<comment type="similarity">
    <text evidence="2 6">Belongs to the ABC-3 integral membrane protein family.</text>
</comment>
<evidence type="ECO:0000256" key="5">
    <source>
        <dbReference type="ARBA" id="ARBA00023136"/>
    </source>
</evidence>
<evidence type="ECO:0000256" key="2">
    <source>
        <dbReference type="ARBA" id="ARBA00008034"/>
    </source>
</evidence>
<evidence type="ECO:0000256" key="3">
    <source>
        <dbReference type="ARBA" id="ARBA00022692"/>
    </source>
</evidence>
<dbReference type="PANTHER" id="PTHR30477:SF18">
    <property type="entry name" value="METAL TRANSPORT SYSTEM MEMBRANE PROTEIN CT_417-RELATED"/>
    <property type="match status" value="1"/>
</dbReference>
<name>A0AB39VIU4_9FUSO</name>
<dbReference type="Gene3D" id="1.10.3470.10">
    <property type="entry name" value="ABC transporter involved in vitamin B12 uptake, BtuC"/>
    <property type="match status" value="1"/>
</dbReference>
<accession>A0AB39VIU4</accession>
<proteinExistence type="inferred from homology"/>
<keyword evidence="6" id="KW-0813">Transport</keyword>
<feature type="transmembrane region" description="Helical" evidence="7">
    <location>
        <begin position="201"/>
        <end position="220"/>
    </location>
</feature>
<feature type="transmembrane region" description="Helical" evidence="7">
    <location>
        <begin position="141"/>
        <end position="162"/>
    </location>
</feature>
<keyword evidence="4 7" id="KW-1133">Transmembrane helix</keyword>
<keyword evidence="3 6" id="KW-0812">Transmembrane</keyword>
<feature type="transmembrane region" description="Helical" evidence="7">
    <location>
        <begin position="255"/>
        <end position="274"/>
    </location>
</feature>
<dbReference type="GO" id="GO:0055085">
    <property type="term" value="P:transmembrane transport"/>
    <property type="evidence" value="ECO:0007669"/>
    <property type="project" value="InterPro"/>
</dbReference>
<evidence type="ECO:0000256" key="7">
    <source>
        <dbReference type="SAM" id="Phobius"/>
    </source>
</evidence>
<feature type="transmembrane region" description="Helical" evidence="7">
    <location>
        <begin position="100"/>
        <end position="121"/>
    </location>
</feature>
<dbReference type="InterPro" id="IPR001626">
    <property type="entry name" value="ABC_TroCD"/>
</dbReference>
<feature type="transmembrane region" description="Helical" evidence="7">
    <location>
        <begin position="47"/>
        <end position="65"/>
    </location>
</feature>
<dbReference type="EMBL" id="CP165644">
    <property type="protein sequence ID" value="XDU67475.1"/>
    <property type="molecule type" value="Genomic_DNA"/>
</dbReference>
<dbReference type="InterPro" id="IPR037294">
    <property type="entry name" value="ABC_BtuC-like"/>
</dbReference>
<evidence type="ECO:0000256" key="6">
    <source>
        <dbReference type="RuleBase" id="RU003943"/>
    </source>
</evidence>
<dbReference type="PANTHER" id="PTHR30477">
    <property type="entry name" value="ABC-TRANSPORTER METAL-BINDING PROTEIN"/>
    <property type="match status" value="1"/>
</dbReference>
<feature type="transmembrane region" description="Helical" evidence="7">
    <location>
        <begin position="227"/>
        <end position="249"/>
    </location>
</feature>
<sequence length="279" mass="30849">MEFLEIFNYAFMRNALIVGILSSICCGIIGTYIVNKKMVFISSSISHASYGGIGIGVYLIYFFKLPLNDPLIFGLIFSILSGILILILKDFFGVNGDLGIGIMMSFGMAIGIIFSFMTPGYQADMSTYLFGNILLSNSMNIISLLILDIITIIFFIIFYKAIVYSSFDENFYKLYGVPVKFVNYFMIIIISSAIIINIKTIGIILIISILTIPQATAAIIARKYSVIIYLSILFSFLGILFGLLFSYIFNIPSGPAIIVALIVIMLIVKVGAFVKEKIG</sequence>
<dbReference type="Pfam" id="PF00950">
    <property type="entry name" value="ABC-3"/>
    <property type="match status" value="1"/>
</dbReference>
<dbReference type="RefSeq" id="WP_369711661.1">
    <property type="nucleotide sequence ID" value="NZ_CP165644.1"/>
</dbReference>
<feature type="transmembrane region" description="Helical" evidence="7">
    <location>
        <begin position="15"/>
        <end position="35"/>
    </location>
</feature>
<protein>
    <submittedName>
        <fullName evidence="8">Metal ABC transporter permease</fullName>
    </submittedName>
</protein>
<evidence type="ECO:0000313" key="8">
    <source>
        <dbReference type="EMBL" id="XDU67475.1"/>
    </source>
</evidence>
<feature type="transmembrane region" description="Helical" evidence="7">
    <location>
        <begin position="71"/>
        <end position="88"/>
    </location>
</feature>